<dbReference type="PANTHER" id="PTHR47469:SF2">
    <property type="entry name" value="OS06G0597600 PROTEIN"/>
    <property type="match status" value="1"/>
</dbReference>
<dbReference type="PROSITE" id="PS51257">
    <property type="entry name" value="PROKAR_LIPOPROTEIN"/>
    <property type="match status" value="1"/>
</dbReference>
<dbReference type="OrthoDB" id="16820at2759"/>
<dbReference type="EMBL" id="JAAMPC010000008">
    <property type="protein sequence ID" value="KAG2300597.1"/>
    <property type="molecule type" value="Genomic_DNA"/>
</dbReference>
<feature type="domain" description="FAD-binding" evidence="1">
    <location>
        <begin position="303"/>
        <end position="367"/>
    </location>
</feature>
<evidence type="ECO:0000313" key="3">
    <source>
        <dbReference type="Proteomes" id="UP000886595"/>
    </source>
</evidence>
<dbReference type="SUPFAM" id="SSF54373">
    <property type="entry name" value="FAD-linked reductases, C-terminal domain"/>
    <property type="match status" value="1"/>
</dbReference>
<evidence type="ECO:0000313" key="2">
    <source>
        <dbReference type="EMBL" id="KAG2300597.1"/>
    </source>
</evidence>
<comment type="caution">
    <text evidence="2">The sequence shown here is derived from an EMBL/GenBank/DDBJ whole genome shotgun (WGS) entry which is preliminary data.</text>
</comment>
<dbReference type="SUPFAM" id="SSF51905">
    <property type="entry name" value="FAD/NAD(P)-binding domain"/>
    <property type="match status" value="1"/>
</dbReference>
<sequence>MGKKMKAIIVGGSIAGVSCAHSLTSAGWDVLILEKSSEPPARSPTGAGLGLDPQARTIIKSWLPRPHLLDETTLPLSIDQNQATDSEKKATRVLTRDEDFDFRAAYWSDIHGLLFNALDPTIFLWGHKFLSFTMSQDGSTVIKVKALVMESQETVEIQGDLLVAADGCLSSIRKTFLPNFKLRYSGYCAWRGVFDFSGDENSETVAGIKREYQDLGRCLYFDLARDTHSVFYELINKRLNWIWYVNQPEPELKSNSVTLKVSQEMINRMHQEADTIWIPELARLMKETKEPFLNVIYDSDPLERIFWGNVVLVGDAAHPTTPHGLRSTNMSVLDAEVLGRCLGKCGPENLSLGLEEYQRIRLPVVSEQVLYARRLGRIKQGLDRGGTEGGGGLGLEQKHVPFFSGAPLV</sequence>
<gene>
    <name evidence="2" type="ORF">Bca52824_037069</name>
</gene>
<organism evidence="2 3">
    <name type="scientific">Brassica carinata</name>
    <name type="common">Ethiopian mustard</name>
    <name type="synonym">Abyssinian cabbage</name>
    <dbReference type="NCBI Taxonomy" id="52824"/>
    <lineage>
        <taxon>Eukaryota</taxon>
        <taxon>Viridiplantae</taxon>
        <taxon>Streptophyta</taxon>
        <taxon>Embryophyta</taxon>
        <taxon>Tracheophyta</taxon>
        <taxon>Spermatophyta</taxon>
        <taxon>Magnoliopsida</taxon>
        <taxon>eudicotyledons</taxon>
        <taxon>Gunneridae</taxon>
        <taxon>Pentapetalae</taxon>
        <taxon>rosids</taxon>
        <taxon>malvids</taxon>
        <taxon>Brassicales</taxon>
        <taxon>Brassicaceae</taxon>
        <taxon>Brassiceae</taxon>
        <taxon>Brassica</taxon>
    </lineage>
</organism>
<dbReference type="AlphaFoldDB" id="A0A8X7S6L7"/>
<protein>
    <recommendedName>
        <fullName evidence="1">FAD-binding domain-containing protein</fullName>
    </recommendedName>
</protein>
<dbReference type="PANTHER" id="PTHR47469">
    <property type="entry name" value="MONOOXYGENASE-LIKE"/>
    <property type="match status" value="1"/>
</dbReference>
<dbReference type="InterPro" id="IPR002938">
    <property type="entry name" value="FAD-bd"/>
</dbReference>
<dbReference type="Pfam" id="PF13450">
    <property type="entry name" value="NAD_binding_8"/>
    <property type="match status" value="1"/>
</dbReference>
<dbReference type="Gene3D" id="3.50.50.60">
    <property type="entry name" value="FAD/NAD(P)-binding domain"/>
    <property type="match status" value="1"/>
</dbReference>
<dbReference type="InterPro" id="IPR036188">
    <property type="entry name" value="FAD/NAD-bd_sf"/>
</dbReference>
<dbReference type="PRINTS" id="PR00420">
    <property type="entry name" value="RNGMNOXGNASE"/>
</dbReference>
<dbReference type="GO" id="GO:0071949">
    <property type="term" value="F:FAD binding"/>
    <property type="evidence" value="ECO:0007669"/>
    <property type="project" value="InterPro"/>
</dbReference>
<reference evidence="2 3" key="1">
    <citation type="submission" date="2020-02" db="EMBL/GenBank/DDBJ databases">
        <authorList>
            <person name="Ma Q."/>
            <person name="Huang Y."/>
            <person name="Song X."/>
            <person name="Pei D."/>
        </authorList>
    </citation>
    <scope>NUCLEOTIDE SEQUENCE [LARGE SCALE GENOMIC DNA]</scope>
    <source>
        <strain evidence="2">Sxm20200214</strain>
        <tissue evidence="2">Leaf</tissue>
    </source>
</reference>
<accession>A0A8X7S6L7</accession>
<dbReference type="Pfam" id="PF01494">
    <property type="entry name" value="FAD_binding_3"/>
    <property type="match status" value="1"/>
</dbReference>
<name>A0A8X7S6L7_BRACI</name>
<dbReference type="Proteomes" id="UP000886595">
    <property type="component" value="Unassembled WGS sequence"/>
</dbReference>
<evidence type="ECO:0000259" key="1">
    <source>
        <dbReference type="Pfam" id="PF01494"/>
    </source>
</evidence>
<proteinExistence type="predicted"/>
<dbReference type="InterPro" id="IPR053212">
    <property type="entry name" value="DHP_3-monooxygenase"/>
</dbReference>
<keyword evidence="3" id="KW-1185">Reference proteome</keyword>